<dbReference type="GeneID" id="54288286"/>
<evidence type="ECO:0000256" key="3">
    <source>
        <dbReference type="ARBA" id="ARBA00022771"/>
    </source>
</evidence>
<evidence type="ECO:0000256" key="6">
    <source>
        <dbReference type="SAM" id="MobiDB-lite"/>
    </source>
</evidence>
<evidence type="ECO:0000313" key="9">
    <source>
        <dbReference type="Proteomes" id="UP000799778"/>
    </source>
</evidence>
<comment type="subcellular location">
    <subcellularLocation>
        <location evidence="1">Nucleus</location>
    </subcellularLocation>
</comment>
<dbReference type="RefSeq" id="XP_033388461.1">
    <property type="nucleotide sequence ID" value="XM_033530889.1"/>
</dbReference>
<gene>
    <name evidence="8" type="ORF">BU24DRAFT_448466</name>
</gene>
<keyword evidence="2" id="KW-0479">Metal-binding</keyword>
<dbReference type="SMART" id="SM01336">
    <property type="entry name" value="zf-PARP"/>
    <property type="match status" value="2"/>
</dbReference>
<evidence type="ECO:0000259" key="7">
    <source>
        <dbReference type="PROSITE" id="PS50064"/>
    </source>
</evidence>
<keyword evidence="4" id="KW-0862">Zinc</keyword>
<keyword evidence="3" id="KW-0863">Zinc-finger</keyword>
<dbReference type="AlphaFoldDB" id="A0A6A5Y3K5"/>
<dbReference type="OrthoDB" id="429950at2759"/>
<evidence type="ECO:0000256" key="2">
    <source>
        <dbReference type="ARBA" id="ARBA00022723"/>
    </source>
</evidence>
<dbReference type="GO" id="GO:0003677">
    <property type="term" value="F:DNA binding"/>
    <property type="evidence" value="ECO:0007669"/>
    <property type="project" value="InterPro"/>
</dbReference>
<evidence type="ECO:0000256" key="5">
    <source>
        <dbReference type="ARBA" id="ARBA00023242"/>
    </source>
</evidence>
<dbReference type="EMBL" id="ML978067">
    <property type="protein sequence ID" value="KAF2020122.1"/>
    <property type="molecule type" value="Genomic_DNA"/>
</dbReference>
<dbReference type="GO" id="GO:0005634">
    <property type="term" value="C:nucleus"/>
    <property type="evidence" value="ECO:0007669"/>
    <property type="project" value="UniProtKB-SubCell"/>
</dbReference>
<dbReference type="SUPFAM" id="SSF57716">
    <property type="entry name" value="Glucocorticoid receptor-like (DNA-binding domain)"/>
    <property type="match status" value="2"/>
</dbReference>
<keyword evidence="9" id="KW-1185">Reference proteome</keyword>
<dbReference type="PROSITE" id="PS50064">
    <property type="entry name" value="ZF_PARP_2"/>
    <property type="match status" value="1"/>
</dbReference>
<proteinExistence type="predicted"/>
<protein>
    <submittedName>
        <fullName evidence="8">Zf-PARP-domain-containing protein</fullName>
    </submittedName>
</protein>
<dbReference type="Proteomes" id="UP000799778">
    <property type="component" value="Unassembled WGS sequence"/>
</dbReference>
<evidence type="ECO:0000256" key="4">
    <source>
        <dbReference type="ARBA" id="ARBA00022833"/>
    </source>
</evidence>
<dbReference type="InterPro" id="IPR001510">
    <property type="entry name" value="Znf_PARP"/>
</dbReference>
<dbReference type="InterPro" id="IPR036957">
    <property type="entry name" value="Znf_PARP_sf"/>
</dbReference>
<organism evidence="8 9">
    <name type="scientific">Aaosphaeria arxii CBS 175.79</name>
    <dbReference type="NCBI Taxonomy" id="1450172"/>
    <lineage>
        <taxon>Eukaryota</taxon>
        <taxon>Fungi</taxon>
        <taxon>Dikarya</taxon>
        <taxon>Ascomycota</taxon>
        <taxon>Pezizomycotina</taxon>
        <taxon>Dothideomycetes</taxon>
        <taxon>Pleosporomycetidae</taxon>
        <taxon>Pleosporales</taxon>
        <taxon>Pleosporales incertae sedis</taxon>
        <taxon>Aaosphaeria</taxon>
    </lineage>
</organism>
<evidence type="ECO:0000256" key="1">
    <source>
        <dbReference type="ARBA" id="ARBA00004123"/>
    </source>
</evidence>
<dbReference type="Gene3D" id="3.30.1740.10">
    <property type="entry name" value="Zinc finger, PARP-type"/>
    <property type="match status" value="2"/>
</dbReference>
<feature type="compositionally biased region" description="Basic residues" evidence="6">
    <location>
        <begin position="237"/>
        <end position="247"/>
    </location>
</feature>
<reference evidence="8" key="1">
    <citation type="journal article" date="2020" name="Stud. Mycol.">
        <title>101 Dothideomycetes genomes: a test case for predicting lifestyles and emergence of pathogens.</title>
        <authorList>
            <person name="Haridas S."/>
            <person name="Albert R."/>
            <person name="Binder M."/>
            <person name="Bloem J."/>
            <person name="Labutti K."/>
            <person name="Salamov A."/>
            <person name="Andreopoulos B."/>
            <person name="Baker S."/>
            <person name="Barry K."/>
            <person name="Bills G."/>
            <person name="Bluhm B."/>
            <person name="Cannon C."/>
            <person name="Castanera R."/>
            <person name="Culley D."/>
            <person name="Daum C."/>
            <person name="Ezra D."/>
            <person name="Gonzalez J."/>
            <person name="Henrissat B."/>
            <person name="Kuo A."/>
            <person name="Liang C."/>
            <person name="Lipzen A."/>
            <person name="Lutzoni F."/>
            <person name="Magnuson J."/>
            <person name="Mondo S."/>
            <person name="Nolan M."/>
            <person name="Ohm R."/>
            <person name="Pangilinan J."/>
            <person name="Park H.-J."/>
            <person name="Ramirez L."/>
            <person name="Alfaro M."/>
            <person name="Sun H."/>
            <person name="Tritt A."/>
            <person name="Yoshinaga Y."/>
            <person name="Zwiers L.-H."/>
            <person name="Turgeon B."/>
            <person name="Goodwin S."/>
            <person name="Spatafora J."/>
            <person name="Crous P."/>
            <person name="Grigoriev I."/>
        </authorList>
    </citation>
    <scope>NUCLEOTIDE SEQUENCE</scope>
    <source>
        <strain evidence="8">CBS 175.79</strain>
    </source>
</reference>
<keyword evidence="5" id="KW-0539">Nucleus</keyword>
<dbReference type="GO" id="GO:0008270">
    <property type="term" value="F:zinc ion binding"/>
    <property type="evidence" value="ECO:0007669"/>
    <property type="project" value="UniProtKB-KW"/>
</dbReference>
<dbReference type="Pfam" id="PF00645">
    <property type="entry name" value="zf-PARP"/>
    <property type="match status" value="2"/>
</dbReference>
<accession>A0A6A5Y3K5</accession>
<name>A0A6A5Y3K5_9PLEO</name>
<feature type="domain" description="PARP-type" evidence="7">
    <location>
        <begin position="17"/>
        <end position="103"/>
    </location>
</feature>
<feature type="region of interest" description="Disordered" evidence="6">
    <location>
        <begin position="222"/>
        <end position="300"/>
    </location>
</feature>
<sequence length="300" mass="33900">MEGANAPKYRFEHSPNDKAGCQQAACKRAEAKIPKGDLRIGTNTWLEGAEKYAFLWRHWHCATYHQMRSLKELFGEKFDEIPGYSNVSDESQEQIRLSIEAGYVVDKQFTGSRPDLAKYYTPYNAEITNAVGYKVDIATRGTAGCRDPGCKDKGIKILKGELRLGIATLWDGEYEAWVYKHWKCITKYDIDGAKERFEQDSFDGLSDLPEEHKEVVLDSFEQGKAINPPAPPTPPAKKPKSKARKRKVDLSEPSEEETEEALPPKKKRVRKAKEPSVEPEPNDEPDSPAIMAEGQDDSYE</sequence>
<evidence type="ECO:0000313" key="8">
    <source>
        <dbReference type="EMBL" id="KAF2020122.1"/>
    </source>
</evidence>